<dbReference type="Proteomes" id="UP001497382">
    <property type="component" value="Unassembled WGS sequence"/>
</dbReference>
<organism evidence="1 2">
    <name type="scientific">Larinioides sclopetarius</name>
    <dbReference type="NCBI Taxonomy" id="280406"/>
    <lineage>
        <taxon>Eukaryota</taxon>
        <taxon>Metazoa</taxon>
        <taxon>Ecdysozoa</taxon>
        <taxon>Arthropoda</taxon>
        <taxon>Chelicerata</taxon>
        <taxon>Arachnida</taxon>
        <taxon>Araneae</taxon>
        <taxon>Araneomorphae</taxon>
        <taxon>Entelegynae</taxon>
        <taxon>Araneoidea</taxon>
        <taxon>Araneidae</taxon>
        <taxon>Larinioides</taxon>
    </lineage>
</organism>
<reference evidence="1 2" key="1">
    <citation type="submission" date="2024-04" db="EMBL/GenBank/DDBJ databases">
        <authorList>
            <person name="Rising A."/>
            <person name="Reimegard J."/>
            <person name="Sonavane S."/>
            <person name="Akerstrom W."/>
            <person name="Nylinder S."/>
            <person name="Hedman E."/>
            <person name="Kallberg Y."/>
        </authorList>
    </citation>
    <scope>NUCLEOTIDE SEQUENCE [LARGE SCALE GENOMIC DNA]</scope>
</reference>
<protein>
    <submittedName>
        <fullName evidence="1">Uncharacterized protein</fullName>
    </submittedName>
</protein>
<dbReference type="EMBL" id="CAXIEN010000115">
    <property type="protein sequence ID" value="CAL1278629.1"/>
    <property type="molecule type" value="Genomic_DNA"/>
</dbReference>
<sequence length="47" mass="5063">MLVLTHAPVTAMDKKGLTSSAHRYSTRLSVSSSALCLRGSRGLYLLL</sequence>
<dbReference type="AlphaFoldDB" id="A0AAV2A6V2"/>
<accession>A0AAV2A6V2</accession>
<comment type="caution">
    <text evidence="1">The sequence shown here is derived from an EMBL/GenBank/DDBJ whole genome shotgun (WGS) entry which is preliminary data.</text>
</comment>
<evidence type="ECO:0000313" key="1">
    <source>
        <dbReference type="EMBL" id="CAL1278629.1"/>
    </source>
</evidence>
<keyword evidence="2" id="KW-1185">Reference proteome</keyword>
<name>A0AAV2A6V2_9ARAC</name>
<proteinExistence type="predicted"/>
<evidence type="ECO:0000313" key="2">
    <source>
        <dbReference type="Proteomes" id="UP001497382"/>
    </source>
</evidence>
<gene>
    <name evidence="1" type="ORF">LARSCL_LOCUS9897</name>
</gene>